<reference evidence="2 3" key="1">
    <citation type="submission" date="2015-08" db="EMBL/GenBank/DDBJ databases">
        <title>Investigation of the bacterial diversity of lava forest soil.</title>
        <authorList>
            <person name="Lee J.S."/>
        </authorList>
    </citation>
    <scope>NUCLEOTIDE SEQUENCE [LARGE SCALE GENOMIC DNA]</scope>
    <source>
        <strain evidence="2 3">GJW-30</strain>
    </source>
</reference>
<proteinExistence type="predicted"/>
<keyword evidence="3" id="KW-1185">Reference proteome</keyword>
<keyword evidence="1" id="KW-0472">Membrane</keyword>
<evidence type="ECO:0000313" key="3">
    <source>
        <dbReference type="Proteomes" id="UP000236884"/>
    </source>
</evidence>
<evidence type="ECO:0000313" key="2">
    <source>
        <dbReference type="EMBL" id="BAT58695.1"/>
    </source>
</evidence>
<dbReference type="Proteomes" id="UP000236884">
    <property type="component" value="Chromosome"/>
</dbReference>
<dbReference type="EMBL" id="AP014946">
    <property type="protein sequence ID" value="BAT58695.1"/>
    <property type="molecule type" value="Genomic_DNA"/>
</dbReference>
<sequence>MLRIALALLPFVLGAVIGAFAISRGAYRRYWSLVVVSAAVGTLPGLRLVDGAFGSHLAETLRVTLSNTARCADIGCGFVGNIAYVVALGALFFAAGLSAGGFFARGSHRVSQV</sequence>
<dbReference type="AlphaFoldDB" id="A0A0S3PRX0"/>
<protein>
    <submittedName>
        <fullName evidence="2">Uncharacterized protein</fullName>
    </submittedName>
</protein>
<name>A0A0S3PRX0_9BRAD</name>
<gene>
    <name evidence="2" type="ORF">GJW-30_1_01222</name>
</gene>
<keyword evidence="1" id="KW-1133">Transmembrane helix</keyword>
<accession>A0A0S3PRX0</accession>
<dbReference type="KEGG" id="vgo:GJW-30_1_01222"/>
<organism evidence="2 3">
    <name type="scientific">Variibacter gotjawalensis</name>
    <dbReference type="NCBI Taxonomy" id="1333996"/>
    <lineage>
        <taxon>Bacteria</taxon>
        <taxon>Pseudomonadati</taxon>
        <taxon>Pseudomonadota</taxon>
        <taxon>Alphaproteobacteria</taxon>
        <taxon>Hyphomicrobiales</taxon>
        <taxon>Nitrobacteraceae</taxon>
        <taxon>Variibacter</taxon>
    </lineage>
</organism>
<feature type="transmembrane region" description="Helical" evidence="1">
    <location>
        <begin position="82"/>
        <end position="104"/>
    </location>
</feature>
<keyword evidence="1" id="KW-0812">Transmembrane</keyword>
<evidence type="ECO:0000256" key="1">
    <source>
        <dbReference type="SAM" id="Phobius"/>
    </source>
</evidence>
<dbReference type="RefSeq" id="WP_096353011.1">
    <property type="nucleotide sequence ID" value="NZ_AP014946.1"/>
</dbReference>